<dbReference type="CDD" id="cd18622">
    <property type="entry name" value="GH32_Inu-like"/>
    <property type="match status" value="1"/>
</dbReference>
<dbReference type="PANTHER" id="PTHR42800">
    <property type="entry name" value="EXOINULINASE INUD (AFU_ORTHOLOGUE AFUA_5G00480)"/>
    <property type="match status" value="1"/>
</dbReference>
<dbReference type="AlphaFoldDB" id="A0A7C9BH14"/>
<dbReference type="InterPro" id="IPR001362">
    <property type="entry name" value="Glyco_hydro_32"/>
</dbReference>
<dbReference type="InterPro" id="IPR018053">
    <property type="entry name" value="Glyco_hydro_32_AS"/>
</dbReference>
<keyword evidence="3 4" id="KW-0326">Glycosidase</keyword>
<evidence type="ECO:0000256" key="2">
    <source>
        <dbReference type="ARBA" id="ARBA00022801"/>
    </source>
</evidence>
<keyword evidence="2 4" id="KW-0378">Hydrolase</keyword>
<dbReference type="InterPro" id="IPR013148">
    <property type="entry name" value="Glyco_hydro_32_N"/>
</dbReference>
<gene>
    <name evidence="7" type="ORF">GBK04_12760</name>
</gene>
<feature type="domain" description="Glycosyl hydrolase family 32 N-terminal" evidence="5">
    <location>
        <begin position="50"/>
        <end position="366"/>
    </location>
</feature>
<reference evidence="7 8" key="1">
    <citation type="submission" date="2019-10" db="EMBL/GenBank/DDBJ databases">
        <title>Draft Genome Sequence of Cytophagaceae sp. SJW1-29.</title>
        <authorList>
            <person name="Choi A."/>
        </authorList>
    </citation>
    <scope>NUCLEOTIDE SEQUENCE [LARGE SCALE GENOMIC DNA]</scope>
    <source>
        <strain evidence="7 8">SJW1-29</strain>
    </source>
</reference>
<dbReference type="Proteomes" id="UP000479293">
    <property type="component" value="Unassembled WGS sequence"/>
</dbReference>
<evidence type="ECO:0000256" key="4">
    <source>
        <dbReference type="RuleBase" id="RU362110"/>
    </source>
</evidence>
<dbReference type="SUPFAM" id="SSF49899">
    <property type="entry name" value="Concanavalin A-like lectins/glucanases"/>
    <property type="match status" value="1"/>
</dbReference>
<dbReference type="SUPFAM" id="SSF75005">
    <property type="entry name" value="Arabinanase/levansucrase/invertase"/>
    <property type="match status" value="1"/>
</dbReference>
<evidence type="ECO:0000313" key="7">
    <source>
        <dbReference type="EMBL" id="MPR34203.1"/>
    </source>
</evidence>
<dbReference type="InterPro" id="IPR023296">
    <property type="entry name" value="Glyco_hydro_beta-prop_sf"/>
</dbReference>
<dbReference type="Gene3D" id="2.115.10.20">
    <property type="entry name" value="Glycosyl hydrolase domain, family 43"/>
    <property type="match status" value="1"/>
</dbReference>
<dbReference type="GO" id="GO:0004575">
    <property type="term" value="F:sucrose alpha-glucosidase activity"/>
    <property type="evidence" value="ECO:0007669"/>
    <property type="project" value="TreeGrafter"/>
</dbReference>
<proteinExistence type="inferred from homology"/>
<dbReference type="InterPro" id="IPR013189">
    <property type="entry name" value="Glyco_hydro_32_C"/>
</dbReference>
<keyword evidence="8" id="KW-1185">Reference proteome</keyword>
<dbReference type="Gene3D" id="2.60.120.560">
    <property type="entry name" value="Exo-inulinase, domain 1"/>
    <property type="match status" value="1"/>
</dbReference>
<dbReference type="Pfam" id="PF08244">
    <property type="entry name" value="Glyco_hydro_32C"/>
    <property type="match status" value="1"/>
</dbReference>
<evidence type="ECO:0000256" key="1">
    <source>
        <dbReference type="ARBA" id="ARBA00009902"/>
    </source>
</evidence>
<dbReference type="PROSITE" id="PS00609">
    <property type="entry name" value="GLYCOSYL_HYDROL_F32"/>
    <property type="match status" value="1"/>
</dbReference>
<evidence type="ECO:0000259" key="6">
    <source>
        <dbReference type="Pfam" id="PF08244"/>
    </source>
</evidence>
<evidence type="ECO:0000256" key="3">
    <source>
        <dbReference type="ARBA" id="ARBA00023295"/>
    </source>
</evidence>
<comment type="similarity">
    <text evidence="1 4">Belongs to the glycosyl hydrolase 32 family.</text>
</comment>
<dbReference type="SMART" id="SM00640">
    <property type="entry name" value="Glyco_32"/>
    <property type="match status" value="1"/>
</dbReference>
<dbReference type="GO" id="GO:0005987">
    <property type="term" value="P:sucrose catabolic process"/>
    <property type="evidence" value="ECO:0007669"/>
    <property type="project" value="TreeGrafter"/>
</dbReference>
<dbReference type="EMBL" id="WHLY01000002">
    <property type="protein sequence ID" value="MPR34203.1"/>
    <property type="molecule type" value="Genomic_DNA"/>
</dbReference>
<dbReference type="Pfam" id="PF00251">
    <property type="entry name" value="Glyco_hydro_32N"/>
    <property type="match status" value="1"/>
</dbReference>
<evidence type="ECO:0000259" key="5">
    <source>
        <dbReference type="Pfam" id="PF00251"/>
    </source>
</evidence>
<protein>
    <submittedName>
        <fullName evidence="7">Glycoside hydrolase family 32 protein</fullName>
    </submittedName>
</protein>
<sequence length="509" mass="57753">MFLHPDNSLRLPGMYQLIAFLFLGGLLIACGSSDDESTSTEPADYRPAYHYAPAKNWVNDPNGLVYLDGEYHLFYQYNPYGDTWGHMSWGHAVSQDLKTWEELPVALKEYSNADSTETMIFSGCVVVDSLNTSGFFAPGFRKGMVAIYTSHVYKGEEGLAQHQSLAYSADKGRTWTYYGKNPVLDIGMKDFRDPNVFRYEDKWKMVVAKPHEYSVQIYESTDLKEWKLLSEFGKMGDMAKIWECPSLFKVPVEDTLPEKWVMMISSAAEDTAFTGMQYFVGDFDGKKFTPQKQKEVFRVDLGKDFYAAIPFHNLPPTQPQPIMMGWVNNWAYANKIPTEGFRGMFSLPRALSLYQQDGVYRLRQRPIFKDKLPVRTLTMKASDLAAGVIMKLDGNSYRVDLTVELAEAKDFEIKLLDNETETSLLSYEIATGKMTFDRTKSGKVAFHEKFSSVESMTVMPQNGELKLAIFVDNSVIEIYANDGMAVLTDLVYPTKSKGVVVIGEQRKVE</sequence>
<dbReference type="InterPro" id="IPR013320">
    <property type="entry name" value="ConA-like_dom_sf"/>
</dbReference>
<name>A0A7C9BH14_9BACT</name>
<dbReference type="GO" id="GO:0005737">
    <property type="term" value="C:cytoplasm"/>
    <property type="evidence" value="ECO:0007669"/>
    <property type="project" value="TreeGrafter"/>
</dbReference>
<organism evidence="7 8">
    <name type="scientific">Salmonirosea aquatica</name>
    <dbReference type="NCBI Taxonomy" id="2654236"/>
    <lineage>
        <taxon>Bacteria</taxon>
        <taxon>Pseudomonadati</taxon>
        <taxon>Bacteroidota</taxon>
        <taxon>Cytophagia</taxon>
        <taxon>Cytophagales</taxon>
        <taxon>Spirosomataceae</taxon>
        <taxon>Salmonirosea</taxon>
    </lineage>
</organism>
<evidence type="ECO:0000313" key="8">
    <source>
        <dbReference type="Proteomes" id="UP000479293"/>
    </source>
</evidence>
<feature type="domain" description="Glycosyl hydrolase family 32 C-terminal" evidence="6">
    <location>
        <begin position="382"/>
        <end position="500"/>
    </location>
</feature>
<dbReference type="PANTHER" id="PTHR42800:SF1">
    <property type="entry name" value="EXOINULINASE INUD (AFU_ORTHOLOGUE AFUA_5G00480)"/>
    <property type="match status" value="1"/>
</dbReference>
<accession>A0A7C9BH14</accession>
<comment type="caution">
    <text evidence="7">The sequence shown here is derived from an EMBL/GenBank/DDBJ whole genome shotgun (WGS) entry which is preliminary data.</text>
</comment>